<dbReference type="InterPro" id="IPR050987">
    <property type="entry name" value="AtrR-like"/>
</dbReference>
<dbReference type="CDD" id="cd00067">
    <property type="entry name" value="GAL4"/>
    <property type="match status" value="1"/>
</dbReference>
<feature type="region of interest" description="Disordered" evidence="3">
    <location>
        <begin position="116"/>
        <end position="153"/>
    </location>
</feature>
<feature type="region of interest" description="Disordered" evidence="3">
    <location>
        <begin position="873"/>
        <end position="1000"/>
    </location>
</feature>
<reference evidence="5" key="1">
    <citation type="submission" date="2020-05" db="EMBL/GenBank/DDBJ databases">
        <title>Mycena genomes resolve the evolution of fungal bioluminescence.</title>
        <authorList>
            <person name="Tsai I.J."/>
        </authorList>
    </citation>
    <scope>NUCLEOTIDE SEQUENCE</scope>
    <source>
        <strain evidence="5">110903Hualien_Pintung</strain>
    </source>
</reference>
<evidence type="ECO:0000256" key="1">
    <source>
        <dbReference type="ARBA" id="ARBA00022723"/>
    </source>
</evidence>
<dbReference type="CDD" id="cd12148">
    <property type="entry name" value="fungal_TF_MHR"/>
    <property type="match status" value="1"/>
</dbReference>
<dbReference type="PANTHER" id="PTHR46910:SF38">
    <property type="entry name" value="ZN(2)-C6 FUNGAL-TYPE DOMAIN-CONTAINING PROTEIN"/>
    <property type="match status" value="1"/>
</dbReference>
<dbReference type="OrthoDB" id="4456959at2759"/>
<feature type="compositionally biased region" description="Basic and acidic residues" evidence="3">
    <location>
        <begin position="687"/>
        <end position="711"/>
    </location>
</feature>
<feature type="region of interest" description="Disordered" evidence="3">
    <location>
        <begin position="1083"/>
        <end position="1114"/>
    </location>
</feature>
<dbReference type="GO" id="GO:0008270">
    <property type="term" value="F:zinc ion binding"/>
    <property type="evidence" value="ECO:0007669"/>
    <property type="project" value="InterPro"/>
</dbReference>
<dbReference type="GO" id="GO:0000981">
    <property type="term" value="F:DNA-binding transcription factor activity, RNA polymerase II-specific"/>
    <property type="evidence" value="ECO:0007669"/>
    <property type="project" value="InterPro"/>
</dbReference>
<feature type="domain" description="Zn(2)-C6 fungal-type" evidence="4">
    <location>
        <begin position="17"/>
        <end position="50"/>
    </location>
</feature>
<feature type="compositionally biased region" description="Low complexity" evidence="3">
    <location>
        <begin position="799"/>
        <end position="821"/>
    </location>
</feature>
<evidence type="ECO:0000259" key="4">
    <source>
        <dbReference type="PROSITE" id="PS50048"/>
    </source>
</evidence>
<dbReference type="InterPro" id="IPR001138">
    <property type="entry name" value="Zn2Cys6_DnaBD"/>
</dbReference>
<accession>A0A8H6RWY7</accession>
<keyword evidence="2" id="KW-0539">Nucleus</keyword>
<feature type="region of interest" description="Disordered" evidence="3">
    <location>
        <begin position="773"/>
        <end position="821"/>
    </location>
</feature>
<keyword evidence="1" id="KW-0479">Metal-binding</keyword>
<name>A0A8H6RWY7_MYCCL</name>
<dbReference type="PROSITE" id="PS00463">
    <property type="entry name" value="ZN2_CY6_FUNGAL_1"/>
    <property type="match status" value="1"/>
</dbReference>
<comment type="caution">
    <text evidence="5">The sequence shown here is derived from an EMBL/GenBank/DDBJ whole genome shotgun (WGS) entry which is preliminary data.</text>
</comment>
<feature type="compositionally biased region" description="Low complexity" evidence="3">
    <location>
        <begin position="892"/>
        <end position="924"/>
    </location>
</feature>
<dbReference type="SMART" id="SM00906">
    <property type="entry name" value="Fungal_trans"/>
    <property type="match status" value="1"/>
</dbReference>
<feature type="region of interest" description="Disordered" evidence="3">
    <location>
        <begin position="687"/>
        <end position="753"/>
    </location>
</feature>
<dbReference type="Gene3D" id="4.10.240.10">
    <property type="entry name" value="Zn(2)-C6 fungal-type DNA-binding domain"/>
    <property type="match status" value="1"/>
</dbReference>
<organism evidence="5 6">
    <name type="scientific">Mycena chlorophos</name>
    <name type="common">Agaric fungus</name>
    <name type="synonym">Agaricus chlorophos</name>
    <dbReference type="NCBI Taxonomy" id="658473"/>
    <lineage>
        <taxon>Eukaryota</taxon>
        <taxon>Fungi</taxon>
        <taxon>Dikarya</taxon>
        <taxon>Basidiomycota</taxon>
        <taxon>Agaricomycotina</taxon>
        <taxon>Agaricomycetes</taxon>
        <taxon>Agaricomycetidae</taxon>
        <taxon>Agaricales</taxon>
        <taxon>Marasmiineae</taxon>
        <taxon>Mycenaceae</taxon>
        <taxon>Mycena</taxon>
    </lineage>
</organism>
<dbReference type="Proteomes" id="UP000613580">
    <property type="component" value="Unassembled WGS sequence"/>
</dbReference>
<dbReference type="InterPro" id="IPR007219">
    <property type="entry name" value="XnlR_reg_dom"/>
</dbReference>
<feature type="compositionally biased region" description="Low complexity" evidence="3">
    <location>
        <begin position="124"/>
        <end position="143"/>
    </location>
</feature>
<feature type="compositionally biased region" description="Basic and acidic residues" evidence="3">
    <location>
        <begin position="773"/>
        <end position="782"/>
    </location>
</feature>
<sequence length="1114" mass="125895">MSENAIPGSKRRRLRGSCNFCKQRKIRCDSSQMPGNRCSNCISFNLECIHDTPRIGPTRKDEGPAAEASTSSTATKTAQEHVASILVQATSYIKDDDVRRVLLEVARYARTLENRIEDHERPSRSPSSSHDSRSSPTASSSRPPTSPPQLVIKEEEDNLYIDGLLSDRFDRFRLESDATRYYGKSSHFELINTAIDIRENTTEPAMSSHQKRDEFWLSQWEHDHLSKEDPPIPHAFPEPDLLDLLVRTFFERVNIVITLLHRPSFERNLAAGLHYSEPHFGELVLGVCAVAAKFTDDPRVILPGTNSRLSSGWQYYQQIRPYQKSLIRSITLFEAQTLCLCVIYIQGGSTPDMCWGLGGAGVRYAQEVGVHRKGRYENDPVLAEQWKRVFWMLVCIDTLVSSFVGRPRATKSSDYDLDYPADCDDEYWETEDPEQAFKQPPGRPSYPAAMIAYLKLMEILGMAQETIYLVNAKDKSVEWLQEAVANVDSALNDWADKIPDHLRWDPNREDPVFATQSAVLYAAYYHVQIQVHRIFIIAPRSSGIKYSSDPEWREAQIGTSLAYNYPSLAICASSARACSHVMDVASRKGLLCNPHVINAVFDSGIILLLNVWGGRKVGLNVDPKKCLQDIDICLRVFRVYETRWQVAGRQHDIIMELMSAANMDIYAIPSLPNTLKRVRDVDVDAEREQLEQQERQERQREGEPHQEREPEPEPASSPSVSASAISASTSDSSPSPSMSTVSAPASALAPTPPAFAETHPVAIAEPVQQYADHDETPRHEHVQYPSPTQYHSPDEYQQHHAQQQHSPQSQSQYHHHQYAQQLQTQTIEDPDALLFDEYGQLPMSSHDLGRMPLYEPFHVSWDGDVGMTDMWAKHSQQQEQAQQEQQERLEVPQHVSPQHIHQQSPPHVPQQVHRQQPQSQQQQQTVYTLSAPLPNHQQLPHQSPPPLPQQQQHQPQMPVYSSGPSYMPHPHQHQQHHMTNGHVSPPHLQAQQQQQQQQHPNPAMYNEGLELLNGVPTAGYDWDQWGKYINSIEEFMTALDGPATSTPTALAPVASTASMVASLPNPMPNYRTHAQMYGHGQQGQGLYYASGHNGRDGQQQQQQQQHYALAGARS</sequence>
<evidence type="ECO:0000313" key="5">
    <source>
        <dbReference type="EMBL" id="KAF7288441.1"/>
    </source>
</evidence>
<dbReference type="InterPro" id="IPR036864">
    <property type="entry name" value="Zn2-C6_fun-type_DNA-bd_sf"/>
</dbReference>
<dbReference type="Pfam" id="PF00172">
    <property type="entry name" value="Zn_clus"/>
    <property type="match status" value="1"/>
</dbReference>
<feature type="region of interest" description="Disordered" evidence="3">
    <location>
        <begin position="55"/>
        <end position="75"/>
    </location>
</feature>
<proteinExistence type="predicted"/>
<evidence type="ECO:0000313" key="6">
    <source>
        <dbReference type="Proteomes" id="UP000613580"/>
    </source>
</evidence>
<feature type="compositionally biased region" description="Low complexity" evidence="3">
    <location>
        <begin position="65"/>
        <end position="75"/>
    </location>
</feature>
<dbReference type="AlphaFoldDB" id="A0A8H6RWY7"/>
<dbReference type="SUPFAM" id="SSF57701">
    <property type="entry name" value="Zn2/Cys6 DNA-binding domain"/>
    <property type="match status" value="1"/>
</dbReference>
<gene>
    <name evidence="5" type="ORF">HMN09_01396800</name>
</gene>
<keyword evidence="6" id="KW-1185">Reference proteome</keyword>
<dbReference type="Pfam" id="PF04082">
    <property type="entry name" value="Fungal_trans"/>
    <property type="match status" value="1"/>
</dbReference>
<dbReference type="SMART" id="SM00066">
    <property type="entry name" value="GAL4"/>
    <property type="match status" value="1"/>
</dbReference>
<dbReference type="PROSITE" id="PS50048">
    <property type="entry name" value="ZN2_CY6_FUNGAL_2"/>
    <property type="match status" value="1"/>
</dbReference>
<evidence type="ECO:0000256" key="3">
    <source>
        <dbReference type="SAM" id="MobiDB-lite"/>
    </source>
</evidence>
<dbReference type="PANTHER" id="PTHR46910">
    <property type="entry name" value="TRANSCRIPTION FACTOR PDR1"/>
    <property type="match status" value="1"/>
</dbReference>
<feature type="compositionally biased region" description="Low complexity" evidence="3">
    <location>
        <begin position="932"/>
        <end position="941"/>
    </location>
</feature>
<dbReference type="GO" id="GO:0003677">
    <property type="term" value="F:DNA binding"/>
    <property type="evidence" value="ECO:0007669"/>
    <property type="project" value="InterPro"/>
</dbReference>
<feature type="compositionally biased region" description="Low complexity" evidence="3">
    <location>
        <begin position="989"/>
        <end position="998"/>
    </location>
</feature>
<dbReference type="GO" id="GO:0006351">
    <property type="term" value="P:DNA-templated transcription"/>
    <property type="evidence" value="ECO:0007669"/>
    <property type="project" value="InterPro"/>
</dbReference>
<feature type="compositionally biased region" description="Low complexity" evidence="3">
    <location>
        <begin position="949"/>
        <end position="958"/>
    </location>
</feature>
<evidence type="ECO:0000256" key="2">
    <source>
        <dbReference type="ARBA" id="ARBA00023242"/>
    </source>
</evidence>
<protein>
    <submittedName>
        <fullName evidence="5">Fungal-trans domain-containing protein</fullName>
    </submittedName>
</protein>
<dbReference type="EMBL" id="JACAZE010000035">
    <property type="protein sequence ID" value="KAF7288441.1"/>
    <property type="molecule type" value="Genomic_DNA"/>
</dbReference>
<feature type="compositionally biased region" description="Low complexity" evidence="3">
    <location>
        <begin position="714"/>
        <end position="749"/>
    </location>
</feature>